<proteinExistence type="predicted"/>
<name>A0ABP0SBP5_9DINO</name>
<feature type="signal peptide" evidence="1">
    <location>
        <begin position="1"/>
        <end position="21"/>
    </location>
</feature>
<keyword evidence="1" id="KW-0732">Signal</keyword>
<gene>
    <name evidence="2" type="ORF">SCF082_LOCUS51006</name>
</gene>
<dbReference type="Proteomes" id="UP001642464">
    <property type="component" value="Unassembled WGS sequence"/>
</dbReference>
<organism evidence="2 3">
    <name type="scientific">Durusdinium trenchii</name>
    <dbReference type="NCBI Taxonomy" id="1381693"/>
    <lineage>
        <taxon>Eukaryota</taxon>
        <taxon>Sar</taxon>
        <taxon>Alveolata</taxon>
        <taxon>Dinophyceae</taxon>
        <taxon>Suessiales</taxon>
        <taxon>Symbiodiniaceae</taxon>
        <taxon>Durusdinium</taxon>
    </lineage>
</organism>
<feature type="chain" id="PRO_5047123568" evidence="1">
    <location>
        <begin position="22"/>
        <end position="710"/>
    </location>
</feature>
<keyword evidence="3" id="KW-1185">Reference proteome</keyword>
<protein>
    <submittedName>
        <fullName evidence="2">Uncharacterized protein</fullName>
    </submittedName>
</protein>
<reference evidence="2 3" key="1">
    <citation type="submission" date="2024-02" db="EMBL/GenBank/DDBJ databases">
        <authorList>
            <person name="Chen Y."/>
            <person name="Shah S."/>
            <person name="Dougan E. K."/>
            <person name="Thang M."/>
            <person name="Chan C."/>
        </authorList>
    </citation>
    <scope>NUCLEOTIDE SEQUENCE [LARGE SCALE GENOMIC DNA]</scope>
</reference>
<evidence type="ECO:0000256" key="1">
    <source>
        <dbReference type="SAM" id="SignalP"/>
    </source>
</evidence>
<accession>A0ABP0SBP5</accession>
<evidence type="ECO:0000313" key="2">
    <source>
        <dbReference type="EMBL" id="CAK9109784.1"/>
    </source>
</evidence>
<comment type="caution">
    <text evidence="2">The sequence shown here is derived from an EMBL/GenBank/DDBJ whole genome shotgun (WGS) entry which is preliminary data.</text>
</comment>
<dbReference type="EMBL" id="CAXAMM010043373">
    <property type="protein sequence ID" value="CAK9109784.1"/>
    <property type="molecule type" value="Genomic_DNA"/>
</dbReference>
<evidence type="ECO:0000313" key="3">
    <source>
        <dbReference type="Proteomes" id="UP001642464"/>
    </source>
</evidence>
<sequence length="710" mass="78499">MTLPFWAAFVLAVSTWQPTENKRLIDQSRLVPVGIDYLSGRQQFKECVYGASRSACYDRPAKENWDWYDEQYGCCRNQPDEPEVLCGEIEFGKNCSGDGWKHLGQNTCCSRSWTKCLEAVKEDFCTGDGYKYLGHGRCCTTAQSYFPFSCENGHEHLCSGDGWQYFGNNRCCTKGWVSCRHGVSQDLCSGDGYKYHGNGLCCVANPVHDIFHQCIDADQETCPDSDGWKYLGPNRCCKQVRTARRCFSDARPESCRHDALTFIEPSTCCTRAESARLTCAVGIHTVGNIAPAFCLSDDRIFLQSKCCTQSWVTCAKGTSQRFCNRDGYQYLGNGKCCTEASTKALKVTCVGGSQDSCGGDGWTYLGTTKCCTRGFAKCIDDVGEEMCSGDFKYVGHGKCCTSSAHYFDLTCVKGHEDLCLGHGWKYFGNSKCCTKNWAKCLQAAREDLCSGDGYKYLGDGVCCSTSRNYYELTCMSGDETTCSGPWKLLGDGRCCTRQWAHCVEDVSEGLCSGDGYKYFKDGKCCTTSSTYFEITCVKGQPDLCSGDGWKYLGGNKCCTKDWAKCHKGATSGYCNQDGYKYLGDGMCCSSSQTHFELTCAQGYESGCPGTPGDAWRYVGQSQCCTRSWPRCEMRAPSMFCGLNGYKYLTHGSYKELPSGVCCLSNASLGYKSIQSIPTGEHGGSTRSYAETRTVPWLWLAVSSFLQLSRR</sequence>